<dbReference type="EMBL" id="BJWL01000227">
    <property type="protein sequence ID" value="GFS35432.1"/>
    <property type="molecule type" value="Genomic_DNA"/>
</dbReference>
<sequence>MSQHIMGKTMFQSMPEWWVRLDLQFRCSHSGHGRAKDGQSGGTPQGGRIASMMFGVEETRFWRGLNCFETNSPGQSRKGRFWIGALELFVEWVHYGANHGPRKQCHNPLGHRFLPLHRRWFWFDGYPSKLERNTLYAPKLMMENLINGGTIFGGANAKKNKIVSKEEMTKRRATAGEANGFPTVLVDDLRDLGGERFKAEYANVGGEGEGYPCLIPRDGFLKEIRLKIIRTWGFPWSKRPDRGFHLIHGWEGTETHMMDGVKVRDGEGEQTVTGAQPICGEQIRKMGEQEGFDFPRVSNPCISSVFKSQDFVGPAMDDCGEMIETGISITLQKPVRSRFDSPNLLVHSQNIVDIELVRNRSLEGGDVAGGDIAIAGDEDDVVRRVG</sequence>
<reference evidence="2" key="1">
    <citation type="submission" date="2019-07" db="EMBL/GenBank/DDBJ databases">
        <title>De Novo Assembly of kiwifruit Actinidia rufa.</title>
        <authorList>
            <person name="Sugita-Konishi S."/>
            <person name="Sato K."/>
            <person name="Mori E."/>
            <person name="Abe Y."/>
            <person name="Kisaki G."/>
            <person name="Hamano K."/>
            <person name="Suezawa K."/>
            <person name="Otani M."/>
            <person name="Fukuda T."/>
            <person name="Manabe T."/>
            <person name="Gomi K."/>
            <person name="Tabuchi M."/>
            <person name="Akimitsu K."/>
            <person name="Kataoka I."/>
        </authorList>
    </citation>
    <scope>NUCLEOTIDE SEQUENCE [LARGE SCALE GENOMIC DNA]</scope>
    <source>
        <strain evidence="2">cv. Fuchu</strain>
    </source>
</reference>
<evidence type="ECO:0000313" key="2">
    <source>
        <dbReference type="Proteomes" id="UP000585474"/>
    </source>
</evidence>
<organism evidence="1 2">
    <name type="scientific">Actinidia rufa</name>
    <dbReference type="NCBI Taxonomy" id="165716"/>
    <lineage>
        <taxon>Eukaryota</taxon>
        <taxon>Viridiplantae</taxon>
        <taxon>Streptophyta</taxon>
        <taxon>Embryophyta</taxon>
        <taxon>Tracheophyta</taxon>
        <taxon>Spermatophyta</taxon>
        <taxon>Magnoliopsida</taxon>
        <taxon>eudicotyledons</taxon>
        <taxon>Gunneridae</taxon>
        <taxon>Pentapetalae</taxon>
        <taxon>asterids</taxon>
        <taxon>Ericales</taxon>
        <taxon>Actinidiaceae</taxon>
        <taxon>Actinidia</taxon>
    </lineage>
</organism>
<comment type="caution">
    <text evidence="1">The sequence shown here is derived from an EMBL/GenBank/DDBJ whole genome shotgun (WGS) entry which is preliminary data.</text>
</comment>
<dbReference type="Proteomes" id="UP000585474">
    <property type="component" value="Unassembled WGS sequence"/>
</dbReference>
<protein>
    <submittedName>
        <fullName evidence="1">Uncharacterized protein</fullName>
    </submittedName>
</protein>
<name>A0A7J0DHP2_9ERIC</name>
<proteinExistence type="predicted"/>
<accession>A0A7J0DHP2</accession>
<gene>
    <name evidence="1" type="ORF">Acr_00g0039860</name>
</gene>
<dbReference type="AlphaFoldDB" id="A0A7J0DHP2"/>
<keyword evidence="2" id="KW-1185">Reference proteome</keyword>
<evidence type="ECO:0000313" key="1">
    <source>
        <dbReference type="EMBL" id="GFS35432.1"/>
    </source>
</evidence>